<dbReference type="Pfam" id="PF22936">
    <property type="entry name" value="Pol_BBD"/>
    <property type="match status" value="1"/>
</dbReference>
<organism evidence="4 5">
    <name type="scientific">Tanacetum coccineum</name>
    <dbReference type="NCBI Taxonomy" id="301880"/>
    <lineage>
        <taxon>Eukaryota</taxon>
        <taxon>Viridiplantae</taxon>
        <taxon>Streptophyta</taxon>
        <taxon>Embryophyta</taxon>
        <taxon>Tracheophyta</taxon>
        <taxon>Spermatophyta</taxon>
        <taxon>Magnoliopsida</taxon>
        <taxon>eudicotyledons</taxon>
        <taxon>Gunneridae</taxon>
        <taxon>Pentapetalae</taxon>
        <taxon>asterids</taxon>
        <taxon>campanulids</taxon>
        <taxon>Asterales</taxon>
        <taxon>Asteraceae</taxon>
        <taxon>Asteroideae</taxon>
        <taxon>Anthemideae</taxon>
        <taxon>Anthemidinae</taxon>
        <taxon>Tanacetum</taxon>
    </lineage>
</organism>
<dbReference type="InterPro" id="IPR025724">
    <property type="entry name" value="GAG-pre-integrase_dom"/>
</dbReference>
<dbReference type="Pfam" id="PF13976">
    <property type="entry name" value="gag_pre-integrs"/>
    <property type="match status" value="1"/>
</dbReference>
<feature type="compositionally biased region" description="Polar residues" evidence="1">
    <location>
        <begin position="299"/>
        <end position="324"/>
    </location>
</feature>
<accession>A0ABQ5I4S2</accession>
<feature type="domain" description="Retrovirus-related Pol polyprotein from transposon TNT 1-94-like beta-barrel" evidence="3">
    <location>
        <begin position="78"/>
        <end position="125"/>
    </location>
</feature>
<evidence type="ECO:0000313" key="4">
    <source>
        <dbReference type="EMBL" id="GJT95016.1"/>
    </source>
</evidence>
<feature type="region of interest" description="Disordered" evidence="1">
    <location>
        <begin position="261"/>
        <end position="324"/>
    </location>
</feature>
<feature type="domain" description="GAG-pre-integrase" evidence="2">
    <location>
        <begin position="142"/>
        <end position="214"/>
    </location>
</feature>
<proteinExistence type="predicted"/>
<protein>
    <submittedName>
        <fullName evidence="4">Ribonuclease H-like domain-containing protein</fullName>
    </submittedName>
</protein>
<keyword evidence="5" id="KW-1185">Reference proteome</keyword>
<sequence>MRGSSTVEFKGYGTKPSRVLVKILLMRLGEYPDAIVNTAKGRFYTARPKAVNTARPNSAVVNAVMANQGHPQKEYQGYVNSGCSRHMTGNMSYISDFKELDGGYVTFGGGAKGGRITGKGTFKTSKLDFEDVLLKVPRKNNIYSVDMKNIVPKESLTCLVAKATLDESMLWHRRLGHVKIKNINKLVKENLVRGLPTKRFENDQTCVACLKGKQHKAFCTNSNDLVGTEKSIGAGHSSKETGSSQDYILMPLWKDGSLFDSSLKNASNDEPQPSSDARKKDDEGVNKESGIDDQERPENSTQDINTTGPSNNTASTNVNTGSLNINTVSPTVTTALLEATHVNFFGDETDVDMSNISITYLVPSTQIKNHKDHSLGINVIGDAQVYRQGRMDKGI</sequence>
<evidence type="ECO:0000256" key="1">
    <source>
        <dbReference type="SAM" id="MobiDB-lite"/>
    </source>
</evidence>
<reference evidence="4" key="2">
    <citation type="submission" date="2022-01" db="EMBL/GenBank/DDBJ databases">
        <authorList>
            <person name="Yamashiro T."/>
            <person name="Shiraishi A."/>
            <person name="Satake H."/>
            <person name="Nakayama K."/>
        </authorList>
    </citation>
    <scope>NUCLEOTIDE SEQUENCE</scope>
</reference>
<feature type="compositionally biased region" description="Polar residues" evidence="1">
    <location>
        <begin position="261"/>
        <end position="275"/>
    </location>
</feature>
<gene>
    <name evidence="4" type="ORF">Tco_1090534</name>
</gene>
<reference evidence="4" key="1">
    <citation type="journal article" date="2022" name="Int. J. Mol. Sci.">
        <title>Draft Genome of Tanacetum Coccineum: Genomic Comparison of Closely Related Tanacetum-Family Plants.</title>
        <authorList>
            <person name="Yamashiro T."/>
            <person name="Shiraishi A."/>
            <person name="Nakayama K."/>
            <person name="Satake H."/>
        </authorList>
    </citation>
    <scope>NUCLEOTIDE SEQUENCE</scope>
</reference>
<name>A0ABQ5I4S2_9ASTR</name>
<evidence type="ECO:0000259" key="3">
    <source>
        <dbReference type="Pfam" id="PF22936"/>
    </source>
</evidence>
<feature type="compositionally biased region" description="Basic and acidic residues" evidence="1">
    <location>
        <begin position="276"/>
        <end position="298"/>
    </location>
</feature>
<comment type="caution">
    <text evidence="4">The sequence shown here is derived from an EMBL/GenBank/DDBJ whole genome shotgun (WGS) entry which is preliminary data.</text>
</comment>
<evidence type="ECO:0000313" key="5">
    <source>
        <dbReference type="Proteomes" id="UP001151760"/>
    </source>
</evidence>
<evidence type="ECO:0000259" key="2">
    <source>
        <dbReference type="Pfam" id="PF13976"/>
    </source>
</evidence>
<dbReference type="Proteomes" id="UP001151760">
    <property type="component" value="Unassembled WGS sequence"/>
</dbReference>
<dbReference type="EMBL" id="BQNB010020349">
    <property type="protein sequence ID" value="GJT95016.1"/>
    <property type="molecule type" value="Genomic_DNA"/>
</dbReference>
<dbReference type="InterPro" id="IPR054722">
    <property type="entry name" value="PolX-like_BBD"/>
</dbReference>